<comment type="caution">
    <text evidence="2">The sequence shown here is derived from an EMBL/GenBank/DDBJ whole genome shotgun (WGS) entry which is preliminary data.</text>
</comment>
<protein>
    <submittedName>
        <fullName evidence="2">Uncharacterized protein</fullName>
    </submittedName>
</protein>
<dbReference type="EMBL" id="JARKIE010000010">
    <property type="protein sequence ID" value="KAJ7704463.1"/>
    <property type="molecule type" value="Genomic_DNA"/>
</dbReference>
<evidence type="ECO:0000313" key="2">
    <source>
        <dbReference type="EMBL" id="KAJ7704463.1"/>
    </source>
</evidence>
<feature type="compositionally biased region" description="Polar residues" evidence="1">
    <location>
        <begin position="142"/>
        <end position="155"/>
    </location>
</feature>
<evidence type="ECO:0000256" key="1">
    <source>
        <dbReference type="SAM" id="MobiDB-lite"/>
    </source>
</evidence>
<reference evidence="2" key="1">
    <citation type="submission" date="2023-03" db="EMBL/GenBank/DDBJ databases">
        <title>Massive genome expansion in bonnet fungi (Mycena s.s.) driven by repeated elements and novel gene families across ecological guilds.</title>
        <authorList>
            <consortium name="Lawrence Berkeley National Laboratory"/>
            <person name="Harder C.B."/>
            <person name="Miyauchi S."/>
            <person name="Viragh M."/>
            <person name="Kuo A."/>
            <person name="Thoen E."/>
            <person name="Andreopoulos B."/>
            <person name="Lu D."/>
            <person name="Skrede I."/>
            <person name="Drula E."/>
            <person name="Henrissat B."/>
            <person name="Morin E."/>
            <person name="Kohler A."/>
            <person name="Barry K."/>
            <person name="LaButti K."/>
            <person name="Morin E."/>
            <person name="Salamov A."/>
            <person name="Lipzen A."/>
            <person name="Mereny Z."/>
            <person name="Hegedus B."/>
            <person name="Baldrian P."/>
            <person name="Stursova M."/>
            <person name="Weitz H."/>
            <person name="Taylor A."/>
            <person name="Grigoriev I.V."/>
            <person name="Nagy L.G."/>
            <person name="Martin F."/>
            <person name="Kauserud H."/>
        </authorList>
    </citation>
    <scope>NUCLEOTIDE SEQUENCE</scope>
    <source>
        <strain evidence="2">CBHHK067</strain>
    </source>
</reference>
<name>A0AAD7GSQ3_MYCRO</name>
<gene>
    <name evidence="2" type="ORF">B0H17DRAFT_1126792</name>
</gene>
<feature type="region of interest" description="Disordered" evidence="1">
    <location>
        <begin position="134"/>
        <end position="158"/>
    </location>
</feature>
<proteinExistence type="predicted"/>
<evidence type="ECO:0000313" key="3">
    <source>
        <dbReference type="Proteomes" id="UP001221757"/>
    </source>
</evidence>
<organism evidence="2 3">
    <name type="scientific">Mycena rosella</name>
    <name type="common">Pink bonnet</name>
    <name type="synonym">Agaricus rosellus</name>
    <dbReference type="NCBI Taxonomy" id="1033263"/>
    <lineage>
        <taxon>Eukaryota</taxon>
        <taxon>Fungi</taxon>
        <taxon>Dikarya</taxon>
        <taxon>Basidiomycota</taxon>
        <taxon>Agaricomycotina</taxon>
        <taxon>Agaricomycetes</taxon>
        <taxon>Agaricomycetidae</taxon>
        <taxon>Agaricales</taxon>
        <taxon>Marasmiineae</taxon>
        <taxon>Mycenaceae</taxon>
        <taxon>Mycena</taxon>
    </lineage>
</organism>
<dbReference type="AlphaFoldDB" id="A0AAD7GSQ3"/>
<dbReference type="Proteomes" id="UP001221757">
    <property type="component" value="Unassembled WGS sequence"/>
</dbReference>
<accession>A0AAD7GSQ3</accession>
<keyword evidence="3" id="KW-1185">Reference proteome</keyword>
<sequence>MLHAIQQELDCHQLQLVCVKHTELLNEHQHSWILDVGIHHLNLPNLVSGKAANAVYDQVKNNAFEAKAFKHKVQPGNWVEEACLAALIVAWKQKHKKETSAAADNGDASDREADDGGCVALAIKKVISNKWPADIRKRKGPQVNTGGSTDTSPPTKKSAADAPALLKLLGLAAYTGCNRFRDDRHNVIYKLSMTLPCKNAGGKFCKAEGILWVKEDQASWEEAAVVKENIDWVQHQQLVPKGFKNMMENLHGSLKFHPFITMMVMGWLDKDRHIKFEWQVLLHLWSCYWS</sequence>